<feature type="region of interest" description="Disordered" evidence="1">
    <location>
        <begin position="76"/>
        <end position="124"/>
    </location>
</feature>
<feature type="compositionally biased region" description="Basic and acidic residues" evidence="1">
    <location>
        <begin position="104"/>
        <end position="116"/>
    </location>
</feature>
<keyword evidence="4" id="KW-1185">Reference proteome</keyword>
<gene>
    <name evidence="3" type="ORF">SAMN05443637_114175</name>
</gene>
<dbReference type="AlphaFoldDB" id="A0A1M6WH69"/>
<evidence type="ECO:0000313" key="3">
    <source>
        <dbReference type="EMBL" id="SHK93100.1"/>
    </source>
</evidence>
<feature type="region of interest" description="Disordered" evidence="1">
    <location>
        <begin position="39"/>
        <end position="59"/>
    </location>
</feature>
<name>A0A1M6WH69_PSETH</name>
<dbReference type="STRING" id="1848.SAMN05443637_114175"/>
<feature type="signal peptide" evidence="2">
    <location>
        <begin position="1"/>
        <end position="26"/>
    </location>
</feature>
<organism evidence="3 4">
    <name type="scientific">Pseudonocardia thermophila</name>
    <dbReference type="NCBI Taxonomy" id="1848"/>
    <lineage>
        <taxon>Bacteria</taxon>
        <taxon>Bacillati</taxon>
        <taxon>Actinomycetota</taxon>
        <taxon>Actinomycetes</taxon>
        <taxon>Pseudonocardiales</taxon>
        <taxon>Pseudonocardiaceae</taxon>
        <taxon>Pseudonocardia</taxon>
    </lineage>
</organism>
<keyword evidence="2" id="KW-0732">Signal</keyword>
<dbReference type="EMBL" id="FRAP01000014">
    <property type="protein sequence ID" value="SHK93100.1"/>
    <property type="molecule type" value="Genomic_DNA"/>
</dbReference>
<evidence type="ECO:0000256" key="2">
    <source>
        <dbReference type="SAM" id="SignalP"/>
    </source>
</evidence>
<dbReference type="Proteomes" id="UP000184363">
    <property type="component" value="Unassembled WGS sequence"/>
</dbReference>
<feature type="chain" id="PRO_5039061232" evidence="2">
    <location>
        <begin position="27"/>
        <end position="124"/>
    </location>
</feature>
<protein>
    <submittedName>
        <fullName evidence="3">Uncharacterized protein</fullName>
    </submittedName>
</protein>
<sequence>MRLPPRWLVACSVAGALVASSTAVLVMPRPVTEPAPVESVELPSFPTEPPSGDGPAVTGQQIAQLGATPALRRAEEIQRELTPKPTQQAKPRSPRADDDDDDRDDRIRKACRDGRMKGRVCRGR</sequence>
<accession>A0A1M6WH69</accession>
<reference evidence="3 4" key="1">
    <citation type="submission" date="2016-11" db="EMBL/GenBank/DDBJ databases">
        <authorList>
            <person name="Jaros S."/>
            <person name="Januszkiewicz K."/>
            <person name="Wedrychowicz H."/>
        </authorList>
    </citation>
    <scope>NUCLEOTIDE SEQUENCE [LARGE SCALE GENOMIC DNA]</scope>
    <source>
        <strain evidence="3 4">DSM 43832</strain>
    </source>
</reference>
<evidence type="ECO:0000256" key="1">
    <source>
        <dbReference type="SAM" id="MobiDB-lite"/>
    </source>
</evidence>
<evidence type="ECO:0000313" key="4">
    <source>
        <dbReference type="Proteomes" id="UP000184363"/>
    </source>
</evidence>
<dbReference type="RefSeq" id="WP_143172237.1">
    <property type="nucleotide sequence ID" value="NZ_CALGVN010000014.1"/>
</dbReference>
<proteinExistence type="predicted"/>